<evidence type="ECO:0000256" key="7">
    <source>
        <dbReference type="ARBA" id="ARBA00022638"/>
    </source>
</evidence>
<dbReference type="GO" id="GO:0005576">
    <property type="term" value="C:extracellular region"/>
    <property type="evidence" value="ECO:0007669"/>
    <property type="project" value="UniProtKB-SubCell"/>
</dbReference>
<comment type="function">
    <text evidence="11">This enzyme has both lysozyme (acetylmuramidase) and diacetylmuramidase activities.</text>
</comment>
<evidence type="ECO:0000256" key="1">
    <source>
        <dbReference type="ARBA" id="ARBA00000632"/>
    </source>
</evidence>
<comment type="similarity">
    <text evidence="3">Belongs to the glycosyl hydrolase 25 family.</text>
</comment>
<dbReference type="FunFam" id="3.20.20.80:FF:000060">
    <property type="entry name" value="Lysozyme M1"/>
    <property type="match status" value="1"/>
</dbReference>
<evidence type="ECO:0000256" key="2">
    <source>
        <dbReference type="ARBA" id="ARBA00004613"/>
    </source>
</evidence>
<evidence type="ECO:0000256" key="9">
    <source>
        <dbReference type="ARBA" id="ARBA00023157"/>
    </source>
</evidence>
<dbReference type="GO" id="GO:0003796">
    <property type="term" value="F:lysozyme activity"/>
    <property type="evidence" value="ECO:0007669"/>
    <property type="project" value="UniProtKB-EC"/>
</dbReference>
<dbReference type="GO" id="GO:0016052">
    <property type="term" value="P:carbohydrate catabolic process"/>
    <property type="evidence" value="ECO:0007669"/>
    <property type="project" value="TreeGrafter"/>
</dbReference>
<name>A0A0C2X0M6_AMAMK</name>
<protein>
    <recommendedName>
        <fullName evidence="12">N,O-diacetylmuramidase</fullName>
        <ecNumber evidence="4">3.2.1.17</ecNumber>
    </recommendedName>
    <alternativeName>
        <fullName evidence="13">Lysozyme CH</fullName>
    </alternativeName>
</protein>
<dbReference type="PANTHER" id="PTHR34135:SF2">
    <property type="entry name" value="LYSOZYME"/>
    <property type="match status" value="1"/>
</dbReference>
<dbReference type="GO" id="GO:0031640">
    <property type="term" value="P:killing of cells of another organism"/>
    <property type="evidence" value="ECO:0007669"/>
    <property type="project" value="UniProtKB-KW"/>
</dbReference>
<keyword evidence="5" id="KW-0964">Secreted</keyword>
<keyword evidence="6" id="KW-0929">Antimicrobial</keyword>
<evidence type="ECO:0000256" key="4">
    <source>
        <dbReference type="ARBA" id="ARBA00012732"/>
    </source>
</evidence>
<dbReference type="InParanoid" id="A0A0C2X0M6"/>
<dbReference type="Pfam" id="PF01183">
    <property type="entry name" value="Glyco_hydro_25"/>
    <property type="match status" value="1"/>
</dbReference>
<keyword evidence="8 15" id="KW-0378">Hydrolase</keyword>
<evidence type="ECO:0000256" key="5">
    <source>
        <dbReference type="ARBA" id="ARBA00022525"/>
    </source>
</evidence>
<dbReference type="HOGENOM" id="CLU_044973_4_0_1"/>
<evidence type="ECO:0000256" key="11">
    <source>
        <dbReference type="ARBA" id="ARBA00055588"/>
    </source>
</evidence>
<keyword evidence="10" id="KW-0326">Glycosidase</keyword>
<keyword evidence="9" id="KW-1015">Disulfide bond</keyword>
<accession>A0A0C2X0M6</accession>
<feature type="chain" id="PRO_5002173936" description="N,O-diacetylmuramidase" evidence="14">
    <location>
        <begin position="20"/>
        <end position="236"/>
    </location>
</feature>
<dbReference type="GO" id="GO:0009253">
    <property type="term" value="P:peptidoglycan catabolic process"/>
    <property type="evidence" value="ECO:0007669"/>
    <property type="project" value="InterPro"/>
</dbReference>
<keyword evidence="7" id="KW-0081">Bacteriolytic enzyme</keyword>
<dbReference type="SUPFAM" id="SSF51445">
    <property type="entry name" value="(Trans)glycosidases"/>
    <property type="match status" value="1"/>
</dbReference>
<evidence type="ECO:0000313" key="16">
    <source>
        <dbReference type="Proteomes" id="UP000054549"/>
    </source>
</evidence>
<proteinExistence type="inferred from homology"/>
<keyword evidence="16" id="KW-1185">Reference proteome</keyword>
<dbReference type="SMART" id="SM00641">
    <property type="entry name" value="Glyco_25"/>
    <property type="match status" value="1"/>
</dbReference>
<dbReference type="OrthoDB" id="6590422at2759"/>
<evidence type="ECO:0000256" key="6">
    <source>
        <dbReference type="ARBA" id="ARBA00022529"/>
    </source>
</evidence>
<comment type="catalytic activity">
    <reaction evidence="1">
        <text>Hydrolysis of (1-&gt;4)-beta-linkages between N-acetylmuramic acid and N-acetyl-D-glucosamine residues in a peptidoglycan and between N-acetyl-D-glucosamine residues in chitodextrins.</text>
        <dbReference type="EC" id="3.2.1.17"/>
    </reaction>
</comment>
<evidence type="ECO:0000256" key="10">
    <source>
        <dbReference type="ARBA" id="ARBA00023295"/>
    </source>
</evidence>
<dbReference type="InterPro" id="IPR017853">
    <property type="entry name" value="GH"/>
</dbReference>
<dbReference type="EC" id="3.2.1.17" evidence="4"/>
<reference evidence="15 16" key="1">
    <citation type="submission" date="2014-04" db="EMBL/GenBank/DDBJ databases">
        <title>Evolutionary Origins and Diversification of the Mycorrhizal Mutualists.</title>
        <authorList>
            <consortium name="DOE Joint Genome Institute"/>
            <consortium name="Mycorrhizal Genomics Consortium"/>
            <person name="Kohler A."/>
            <person name="Kuo A."/>
            <person name="Nagy L.G."/>
            <person name="Floudas D."/>
            <person name="Copeland A."/>
            <person name="Barry K.W."/>
            <person name="Cichocki N."/>
            <person name="Veneault-Fourrey C."/>
            <person name="LaButti K."/>
            <person name="Lindquist E.A."/>
            <person name="Lipzen A."/>
            <person name="Lundell T."/>
            <person name="Morin E."/>
            <person name="Murat C."/>
            <person name="Riley R."/>
            <person name="Ohm R."/>
            <person name="Sun H."/>
            <person name="Tunlid A."/>
            <person name="Henrissat B."/>
            <person name="Grigoriev I.V."/>
            <person name="Hibbett D.S."/>
            <person name="Martin F."/>
        </authorList>
    </citation>
    <scope>NUCLEOTIDE SEQUENCE [LARGE SCALE GENOMIC DNA]</scope>
    <source>
        <strain evidence="15 16">Koide BX008</strain>
    </source>
</reference>
<evidence type="ECO:0000256" key="8">
    <source>
        <dbReference type="ARBA" id="ARBA00022801"/>
    </source>
</evidence>
<sequence>MKLFPILVLALSMIKPLKAKAFNRRTAVRGIDVSEYHAHVTWDTIKANGVQFVYIKATEGTGTQADIMTRWTATAQEGLIRGSYHFARPDISSGDAQAKYFLRHGGGWSADGQTLPGALNLEQNPYGLDRCYGKSKDDMVAWIRVFSDTYHAQTERQIVIYTTTDWWRRCTGNDVSFGSTNPLWIAHFSRDIGTLPTGWHSATFWQYSAYGPTPGDANRFLGSSTSLVRYVTNLRS</sequence>
<evidence type="ECO:0000256" key="3">
    <source>
        <dbReference type="ARBA" id="ARBA00010646"/>
    </source>
</evidence>
<evidence type="ECO:0000313" key="15">
    <source>
        <dbReference type="EMBL" id="KIL62686.1"/>
    </source>
</evidence>
<comment type="subcellular location">
    <subcellularLocation>
        <location evidence="2">Secreted</location>
    </subcellularLocation>
</comment>
<evidence type="ECO:0000256" key="12">
    <source>
        <dbReference type="ARBA" id="ARBA00073159"/>
    </source>
</evidence>
<dbReference type="Proteomes" id="UP000054549">
    <property type="component" value="Unassembled WGS sequence"/>
</dbReference>
<dbReference type="AlphaFoldDB" id="A0A0C2X0M6"/>
<dbReference type="GO" id="GO:0016998">
    <property type="term" value="P:cell wall macromolecule catabolic process"/>
    <property type="evidence" value="ECO:0007669"/>
    <property type="project" value="InterPro"/>
</dbReference>
<dbReference type="InterPro" id="IPR002053">
    <property type="entry name" value="Glyco_hydro_25"/>
</dbReference>
<dbReference type="GO" id="GO:0042742">
    <property type="term" value="P:defense response to bacterium"/>
    <property type="evidence" value="ECO:0007669"/>
    <property type="project" value="UniProtKB-KW"/>
</dbReference>
<feature type="signal peptide" evidence="14">
    <location>
        <begin position="1"/>
        <end position="19"/>
    </location>
</feature>
<evidence type="ECO:0000256" key="13">
    <source>
        <dbReference type="ARBA" id="ARBA00075474"/>
    </source>
</evidence>
<organism evidence="15 16">
    <name type="scientific">Amanita muscaria (strain Koide BX008)</name>
    <dbReference type="NCBI Taxonomy" id="946122"/>
    <lineage>
        <taxon>Eukaryota</taxon>
        <taxon>Fungi</taxon>
        <taxon>Dikarya</taxon>
        <taxon>Basidiomycota</taxon>
        <taxon>Agaricomycotina</taxon>
        <taxon>Agaricomycetes</taxon>
        <taxon>Agaricomycetidae</taxon>
        <taxon>Agaricales</taxon>
        <taxon>Pluteineae</taxon>
        <taxon>Amanitaceae</taxon>
        <taxon>Amanita</taxon>
    </lineage>
</organism>
<dbReference type="EMBL" id="KN818267">
    <property type="protein sequence ID" value="KIL62686.1"/>
    <property type="molecule type" value="Genomic_DNA"/>
</dbReference>
<dbReference type="InterPro" id="IPR018077">
    <property type="entry name" value="Glyco_hydro_fam25_subgr"/>
</dbReference>
<gene>
    <name evidence="15" type="ORF">M378DRAFT_80832</name>
</gene>
<dbReference type="PANTHER" id="PTHR34135">
    <property type="entry name" value="LYSOZYME"/>
    <property type="match status" value="1"/>
</dbReference>
<keyword evidence="14" id="KW-0732">Signal</keyword>
<dbReference type="Gene3D" id="3.20.20.80">
    <property type="entry name" value="Glycosidases"/>
    <property type="match status" value="1"/>
</dbReference>
<dbReference type="PROSITE" id="PS51904">
    <property type="entry name" value="GLYCOSYL_HYDROL_F25_2"/>
    <property type="match status" value="1"/>
</dbReference>
<evidence type="ECO:0000256" key="14">
    <source>
        <dbReference type="SAM" id="SignalP"/>
    </source>
</evidence>